<dbReference type="Gene3D" id="1.10.3720.10">
    <property type="entry name" value="MetI-like"/>
    <property type="match status" value="1"/>
</dbReference>
<keyword evidence="6 7" id="KW-0472">Membrane</keyword>
<sequence length="285" mass="30374">MSQVLYDAPGPRARRLNRVLTVVGVALFAAVAAVVVWRLNGAGQFAPSKWSPFSYTDIQRALLGAWWRTMTVALMAIALSIVLGAVLASLRLSPAAGPRWVAYGLIQLFRAPPVLLLMFWFLYGGSGNIPIYWCGVLGLTVYNGAFIAEILRAGVEALPRGQKEAGLAIGLTQGQTLWAIQLPQAVRSMLPSLVSQVVVILKDTALIYIVGFTELLRWGTQLGSQYFNLIPAMIVIAVVYVGTNMVIAGIAKVVERRMRGKTSGTTSVGVNTAQVGASSAAGSAV</sequence>
<evidence type="ECO:0000256" key="3">
    <source>
        <dbReference type="ARBA" id="ARBA00022475"/>
    </source>
</evidence>
<dbReference type="InterPro" id="IPR010065">
    <property type="entry name" value="AA_ABC_transptr_permease_3TM"/>
</dbReference>
<name>A0A7Y9J2L6_9ACTN</name>
<keyword evidence="3" id="KW-1003">Cell membrane</keyword>
<feature type="transmembrane region" description="Helical" evidence="7">
    <location>
        <begin position="20"/>
        <end position="39"/>
    </location>
</feature>
<evidence type="ECO:0000313" key="9">
    <source>
        <dbReference type="EMBL" id="NYD24382.1"/>
    </source>
</evidence>
<reference evidence="9 10" key="1">
    <citation type="submission" date="2020-07" db="EMBL/GenBank/DDBJ databases">
        <title>Sequencing the genomes of 1000 actinobacteria strains.</title>
        <authorList>
            <person name="Klenk H.-P."/>
        </authorList>
    </citation>
    <scope>NUCLEOTIDE SEQUENCE [LARGE SCALE GENOMIC DNA]</scope>
    <source>
        <strain evidence="9 10">DSM 7487</strain>
    </source>
</reference>
<accession>A0A7Y9J2L6</accession>
<comment type="similarity">
    <text evidence="7">Belongs to the binding-protein-dependent transport system permease family.</text>
</comment>
<dbReference type="InterPro" id="IPR043429">
    <property type="entry name" value="ArtM/GltK/GlnP/TcyL/YhdX-like"/>
</dbReference>
<evidence type="ECO:0000256" key="7">
    <source>
        <dbReference type="RuleBase" id="RU363032"/>
    </source>
</evidence>
<dbReference type="NCBIfam" id="TIGR01726">
    <property type="entry name" value="HEQRo_perm_3TM"/>
    <property type="match status" value="1"/>
</dbReference>
<dbReference type="GO" id="GO:0022857">
    <property type="term" value="F:transmembrane transporter activity"/>
    <property type="evidence" value="ECO:0007669"/>
    <property type="project" value="InterPro"/>
</dbReference>
<dbReference type="RefSeq" id="WP_179754723.1">
    <property type="nucleotide sequence ID" value="NZ_BAAAGN010000021.1"/>
</dbReference>
<comment type="caution">
    <text evidence="9">The sequence shown here is derived from an EMBL/GenBank/DDBJ whole genome shotgun (WGS) entry which is preliminary data.</text>
</comment>
<comment type="subcellular location">
    <subcellularLocation>
        <location evidence="1 7">Cell membrane</location>
        <topology evidence="1 7">Multi-pass membrane protein</topology>
    </subcellularLocation>
</comment>
<protein>
    <submittedName>
        <fullName evidence="9">Glutamate transport system permease protein</fullName>
    </submittedName>
</protein>
<proteinExistence type="inferred from homology"/>
<evidence type="ECO:0000256" key="6">
    <source>
        <dbReference type="ARBA" id="ARBA00023136"/>
    </source>
</evidence>
<feature type="transmembrane region" description="Helical" evidence="7">
    <location>
        <begin position="100"/>
        <end position="123"/>
    </location>
</feature>
<dbReference type="Proteomes" id="UP000521922">
    <property type="component" value="Unassembled WGS sequence"/>
</dbReference>
<feature type="transmembrane region" description="Helical" evidence="7">
    <location>
        <begin position="129"/>
        <end position="151"/>
    </location>
</feature>
<feature type="transmembrane region" description="Helical" evidence="7">
    <location>
        <begin position="190"/>
        <end position="210"/>
    </location>
</feature>
<dbReference type="GO" id="GO:0006865">
    <property type="term" value="P:amino acid transport"/>
    <property type="evidence" value="ECO:0007669"/>
    <property type="project" value="TreeGrafter"/>
</dbReference>
<organism evidence="9 10">
    <name type="scientific">Kineococcus aurantiacus</name>
    <dbReference type="NCBI Taxonomy" id="37633"/>
    <lineage>
        <taxon>Bacteria</taxon>
        <taxon>Bacillati</taxon>
        <taxon>Actinomycetota</taxon>
        <taxon>Actinomycetes</taxon>
        <taxon>Kineosporiales</taxon>
        <taxon>Kineosporiaceae</taxon>
        <taxon>Kineococcus</taxon>
    </lineage>
</organism>
<evidence type="ECO:0000256" key="5">
    <source>
        <dbReference type="ARBA" id="ARBA00022989"/>
    </source>
</evidence>
<gene>
    <name evidence="9" type="ORF">BJ968_003922</name>
</gene>
<dbReference type="SUPFAM" id="SSF161098">
    <property type="entry name" value="MetI-like"/>
    <property type="match status" value="1"/>
</dbReference>
<feature type="transmembrane region" description="Helical" evidence="7">
    <location>
        <begin position="230"/>
        <end position="251"/>
    </location>
</feature>
<keyword evidence="10" id="KW-1185">Reference proteome</keyword>
<dbReference type="AlphaFoldDB" id="A0A7Y9J2L6"/>
<dbReference type="EMBL" id="JACCBB010000001">
    <property type="protein sequence ID" value="NYD24382.1"/>
    <property type="molecule type" value="Genomic_DNA"/>
</dbReference>
<dbReference type="PANTHER" id="PTHR30614:SF21">
    <property type="entry name" value="AMINO ACID ABC TRANSPORTER PERMEASE"/>
    <property type="match status" value="1"/>
</dbReference>
<dbReference type="PANTHER" id="PTHR30614">
    <property type="entry name" value="MEMBRANE COMPONENT OF AMINO ACID ABC TRANSPORTER"/>
    <property type="match status" value="1"/>
</dbReference>
<evidence type="ECO:0000256" key="2">
    <source>
        <dbReference type="ARBA" id="ARBA00022448"/>
    </source>
</evidence>
<dbReference type="InterPro" id="IPR000515">
    <property type="entry name" value="MetI-like"/>
</dbReference>
<keyword evidence="2 7" id="KW-0813">Transport</keyword>
<dbReference type="CDD" id="cd06261">
    <property type="entry name" value="TM_PBP2"/>
    <property type="match status" value="1"/>
</dbReference>
<feature type="domain" description="ABC transmembrane type-1" evidence="8">
    <location>
        <begin position="66"/>
        <end position="251"/>
    </location>
</feature>
<evidence type="ECO:0000313" key="10">
    <source>
        <dbReference type="Proteomes" id="UP000521922"/>
    </source>
</evidence>
<feature type="transmembrane region" description="Helical" evidence="7">
    <location>
        <begin position="65"/>
        <end position="88"/>
    </location>
</feature>
<keyword evidence="5 7" id="KW-1133">Transmembrane helix</keyword>
<keyword evidence="4 7" id="KW-0812">Transmembrane</keyword>
<dbReference type="GO" id="GO:0043190">
    <property type="term" value="C:ATP-binding cassette (ABC) transporter complex"/>
    <property type="evidence" value="ECO:0007669"/>
    <property type="project" value="InterPro"/>
</dbReference>
<evidence type="ECO:0000259" key="8">
    <source>
        <dbReference type="PROSITE" id="PS50928"/>
    </source>
</evidence>
<dbReference type="PROSITE" id="PS50928">
    <property type="entry name" value="ABC_TM1"/>
    <property type="match status" value="1"/>
</dbReference>
<dbReference type="InterPro" id="IPR035906">
    <property type="entry name" value="MetI-like_sf"/>
</dbReference>
<dbReference type="Pfam" id="PF00528">
    <property type="entry name" value="BPD_transp_1"/>
    <property type="match status" value="1"/>
</dbReference>
<evidence type="ECO:0000256" key="4">
    <source>
        <dbReference type="ARBA" id="ARBA00022692"/>
    </source>
</evidence>
<evidence type="ECO:0000256" key="1">
    <source>
        <dbReference type="ARBA" id="ARBA00004651"/>
    </source>
</evidence>